<keyword evidence="4" id="KW-0067">ATP-binding</keyword>
<keyword evidence="1" id="KW-0547">Nucleotide-binding</keyword>
<protein>
    <recommendedName>
        <fullName evidence="5">UvrD-like helicase ATP-binding domain-containing protein</fullName>
    </recommendedName>
</protein>
<organism evidence="6">
    <name type="scientific">marine metagenome</name>
    <dbReference type="NCBI Taxonomy" id="408172"/>
    <lineage>
        <taxon>unclassified sequences</taxon>
        <taxon>metagenomes</taxon>
        <taxon>ecological metagenomes</taxon>
    </lineage>
</organism>
<dbReference type="GO" id="GO:0000725">
    <property type="term" value="P:recombinational repair"/>
    <property type="evidence" value="ECO:0007669"/>
    <property type="project" value="TreeGrafter"/>
</dbReference>
<keyword evidence="2" id="KW-0378">Hydrolase</keyword>
<gene>
    <name evidence="6" type="ORF">METZ01_LOCUS73824</name>
</gene>
<evidence type="ECO:0000259" key="5">
    <source>
        <dbReference type="Pfam" id="PF00580"/>
    </source>
</evidence>
<dbReference type="GO" id="GO:0033202">
    <property type="term" value="C:DNA helicase complex"/>
    <property type="evidence" value="ECO:0007669"/>
    <property type="project" value="TreeGrafter"/>
</dbReference>
<evidence type="ECO:0000256" key="2">
    <source>
        <dbReference type="ARBA" id="ARBA00022801"/>
    </source>
</evidence>
<dbReference type="InterPro" id="IPR027417">
    <property type="entry name" value="P-loop_NTPase"/>
</dbReference>
<dbReference type="GO" id="GO:0003677">
    <property type="term" value="F:DNA binding"/>
    <property type="evidence" value="ECO:0007669"/>
    <property type="project" value="InterPro"/>
</dbReference>
<dbReference type="InterPro" id="IPR014016">
    <property type="entry name" value="UvrD-like_ATP-bd"/>
</dbReference>
<dbReference type="AlphaFoldDB" id="A0A381TY97"/>
<proteinExistence type="predicted"/>
<dbReference type="GO" id="GO:0005524">
    <property type="term" value="F:ATP binding"/>
    <property type="evidence" value="ECO:0007669"/>
    <property type="project" value="UniProtKB-KW"/>
</dbReference>
<dbReference type="GO" id="GO:0005829">
    <property type="term" value="C:cytosol"/>
    <property type="evidence" value="ECO:0007669"/>
    <property type="project" value="TreeGrafter"/>
</dbReference>
<dbReference type="Pfam" id="PF00580">
    <property type="entry name" value="UvrD-helicase"/>
    <property type="match status" value="1"/>
</dbReference>
<feature type="non-terminal residue" evidence="6">
    <location>
        <position position="47"/>
    </location>
</feature>
<evidence type="ECO:0000256" key="1">
    <source>
        <dbReference type="ARBA" id="ARBA00022741"/>
    </source>
</evidence>
<accession>A0A381TY97</accession>
<dbReference type="Gene3D" id="3.40.50.300">
    <property type="entry name" value="P-loop containing nucleotide triphosphate hydrolases"/>
    <property type="match status" value="1"/>
</dbReference>
<reference evidence="6" key="1">
    <citation type="submission" date="2018-05" db="EMBL/GenBank/DDBJ databases">
        <authorList>
            <person name="Lanie J.A."/>
            <person name="Ng W.-L."/>
            <person name="Kazmierczak K.M."/>
            <person name="Andrzejewski T.M."/>
            <person name="Davidsen T.M."/>
            <person name="Wayne K.J."/>
            <person name="Tettelin H."/>
            <person name="Glass J.I."/>
            <person name="Rusch D."/>
            <person name="Podicherti R."/>
            <person name="Tsui H.-C.T."/>
            <person name="Winkler M.E."/>
        </authorList>
    </citation>
    <scope>NUCLEOTIDE SEQUENCE</scope>
</reference>
<evidence type="ECO:0000256" key="4">
    <source>
        <dbReference type="ARBA" id="ARBA00022840"/>
    </source>
</evidence>
<dbReference type="EMBL" id="UINC01005381">
    <property type="protein sequence ID" value="SVA20970.1"/>
    <property type="molecule type" value="Genomic_DNA"/>
</dbReference>
<dbReference type="GO" id="GO:0016787">
    <property type="term" value="F:hydrolase activity"/>
    <property type="evidence" value="ECO:0007669"/>
    <property type="project" value="UniProtKB-KW"/>
</dbReference>
<dbReference type="PANTHER" id="PTHR11070:SF2">
    <property type="entry name" value="ATP-DEPENDENT DNA HELICASE SRS2"/>
    <property type="match status" value="1"/>
</dbReference>
<evidence type="ECO:0000256" key="3">
    <source>
        <dbReference type="ARBA" id="ARBA00022806"/>
    </source>
</evidence>
<feature type="domain" description="UvrD-like helicase ATP-binding" evidence="5">
    <location>
        <begin position="7"/>
        <end position="45"/>
    </location>
</feature>
<dbReference type="GO" id="GO:0043138">
    <property type="term" value="F:3'-5' DNA helicase activity"/>
    <property type="evidence" value="ECO:0007669"/>
    <property type="project" value="TreeGrafter"/>
</dbReference>
<evidence type="ECO:0000313" key="6">
    <source>
        <dbReference type="EMBL" id="SVA20970.1"/>
    </source>
</evidence>
<dbReference type="SUPFAM" id="SSF52540">
    <property type="entry name" value="P-loop containing nucleoside triphosphate hydrolases"/>
    <property type="match status" value="1"/>
</dbReference>
<name>A0A381TY97_9ZZZZ</name>
<keyword evidence="3" id="KW-0347">Helicase</keyword>
<dbReference type="PANTHER" id="PTHR11070">
    <property type="entry name" value="UVRD / RECB / PCRA DNA HELICASE FAMILY MEMBER"/>
    <property type="match status" value="1"/>
</dbReference>
<dbReference type="InterPro" id="IPR000212">
    <property type="entry name" value="DNA_helicase_UvrD/REP"/>
</dbReference>
<sequence length="47" mass="4996">MDFLEQLNPEQRDAVLKINGPLLILAGAGSGKTRVIASRIAYLIGDG</sequence>